<name>A0A370KNK2_9HYPH</name>
<organism evidence="2 3">
    <name type="scientific">Rhizobium grahamii</name>
    <dbReference type="NCBI Taxonomy" id="1120045"/>
    <lineage>
        <taxon>Bacteria</taxon>
        <taxon>Pseudomonadati</taxon>
        <taxon>Pseudomonadota</taxon>
        <taxon>Alphaproteobacteria</taxon>
        <taxon>Hyphomicrobiales</taxon>
        <taxon>Rhizobiaceae</taxon>
        <taxon>Rhizobium/Agrobacterium group</taxon>
        <taxon>Rhizobium</taxon>
    </lineage>
</organism>
<dbReference type="SUPFAM" id="SSF51556">
    <property type="entry name" value="Metallo-dependent hydrolases"/>
    <property type="match status" value="1"/>
</dbReference>
<evidence type="ECO:0000313" key="2">
    <source>
        <dbReference type="EMBL" id="RDJ10521.1"/>
    </source>
</evidence>
<dbReference type="Pfam" id="PF07969">
    <property type="entry name" value="Amidohydro_3"/>
    <property type="match status" value="1"/>
</dbReference>
<protein>
    <submittedName>
        <fullName evidence="2">Cytosine deaminase</fullName>
    </submittedName>
</protein>
<dbReference type="InterPro" id="IPR013108">
    <property type="entry name" value="Amidohydro_3"/>
</dbReference>
<dbReference type="Gene3D" id="2.30.40.10">
    <property type="entry name" value="Urease, subunit C, domain 1"/>
    <property type="match status" value="1"/>
</dbReference>
<dbReference type="PANTHER" id="PTHR32027:SF9">
    <property type="entry name" value="BLL3847 PROTEIN"/>
    <property type="match status" value="1"/>
</dbReference>
<dbReference type="InterPro" id="IPR032466">
    <property type="entry name" value="Metal_Hydrolase"/>
</dbReference>
<comment type="caution">
    <text evidence="2">The sequence shown here is derived from an EMBL/GenBank/DDBJ whole genome shotgun (WGS) entry which is preliminary data.</text>
</comment>
<evidence type="ECO:0000259" key="1">
    <source>
        <dbReference type="Pfam" id="PF07969"/>
    </source>
</evidence>
<dbReference type="InterPro" id="IPR011059">
    <property type="entry name" value="Metal-dep_hydrolase_composite"/>
</dbReference>
<reference evidence="2 3" key="1">
    <citation type="submission" date="2017-03" db="EMBL/GenBank/DDBJ databases">
        <title>Genome analysis of Rhizobial strains effectives or ineffectives for nitrogen fixation isolated from bean seeds.</title>
        <authorList>
            <person name="Peralta H."/>
            <person name="Aguilar-Vera A."/>
            <person name="Mora Y."/>
            <person name="Vargas-Lagunas C."/>
            <person name="Girard L."/>
            <person name="Mora J."/>
        </authorList>
    </citation>
    <scope>NUCLEOTIDE SEQUENCE [LARGE SCALE GENOMIC DNA]</scope>
    <source>
        <strain evidence="2 3">CCGM3</strain>
    </source>
</reference>
<feature type="domain" description="Amidohydrolase 3" evidence="1">
    <location>
        <begin position="38"/>
        <end position="384"/>
    </location>
</feature>
<dbReference type="RefSeq" id="WP_114713674.1">
    <property type="nucleotide sequence ID" value="NZ_KZ857259.1"/>
</dbReference>
<dbReference type="NCBIfam" id="NF004636">
    <property type="entry name" value="PRK05985.1"/>
    <property type="match status" value="1"/>
</dbReference>
<dbReference type="OrthoDB" id="9815027at2"/>
<dbReference type="Gene3D" id="3.20.20.140">
    <property type="entry name" value="Metal-dependent hydrolases"/>
    <property type="match status" value="1"/>
</dbReference>
<dbReference type="PANTHER" id="PTHR32027">
    <property type="entry name" value="CYTOSINE DEAMINASE"/>
    <property type="match status" value="1"/>
</dbReference>
<dbReference type="InterPro" id="IPR052349">
    <property type="entry name" value="Metallo-hydrolase_Enzymes"/>
</dbReference>
<dbReference type="CDD" id="cd01293">
    <property type="entry name" value="Bact_CD"/>
    <property type="match status" value="1"/>
</dbReference>
<dbReference type="Proteomes" id="UP000254939">
    <property type="component" value="Unassembled WGS sequence"/>
</dbReference>
<proteinExistence type="predicted"/>
<dbReference type="GO" id="GO:0016814">
    <property type="term" value="F:hydrolase activity, acting on carbon-nitrogen (but not peptide) bonds, in cyclic amidines"/>
    <property type="evidence" value="ECO:0007669"/>
    <property type="project" value="TreeGrafter"/>
</dbReference>
<gene>
    <name evidence="2" type="ORF">B5K06_15930</name>
</gene>
<evidence type="ECO:0000313" key="3">
    <source>
        <dbReference type="Proteomes" id="UP000254939"/>
    </source>
</evidence>
<dbReference type="SUPFAM" id="SSF51338">
    <property type="entry name" value="Composite domain of metallo-dependent hydrolases"/>
    <property type="match status" value="1"/>
</dbReference>
<dbReference type="EMBL" id="NAAC01000016">
    <property type="protein sequence ID" value="RDJ10521.1"/>
    <property type="molecule type" value="Genomic_DNA"/>
</dbReference>
<sequence>MTADILIRNVRPFGGAPADLYIRDGWLAQNPAQKPAIEIDGSGHIALPGLVEAHTHLDKTLIGMDWFENSVGTTRNDRILADRRAKRELGIDARRQSARQIMQTLAFGIMHIRSHVDVDTEIGIANIEGVIETRDRLKDLVDVQIVAFPQSGMLVREGTLALMEEALKAGADVVGGIDPASIDRDPVRHLDAIFALAERYQKPIDIHLHEPGDLGAFCLELILERTRALSLQGRVMVSHAYCLGMLDGQRQRSLIDALAAERIAVMTVGSPSAPALPLRILRQSGVVIASGSDGIQGTWEPWGNGDMLERAKYLAQRNGMTNDADLRDAANICTFGGAEGIGLTDYGLSAGCRGDLVLVQARTLAEAVALTPQKRTVIRHGRVVMRDGVVSEELPNVE</sequence>
<dbReference type="AlphaFoldDB" id="A0A370KNK2"/>
<accession>A0A370KNK2</accession>